<dbReference type="GO" id="GO:0004867">
    <property type="term" value="F:serine-type endopeptidase inhibitor activity"/>
    <property type="evidence" value="ECO:0007669"/>
    <property type="project" value="UniProtKB-UniRule"/>
</dbReference>
<keyword evidence="2" id="KW-0964">Secreted</keyword>
<reference evidence="10" key="1">
    <citation type="submission" date="2015-01" db="EMBL/GenBank/DDBJ databases">
        <title>Transcriptome Assembly of Fopius arisanus.</title>
        <authorList>
            <person name="Geib S."/>
        </authorList>
    </citation>
    <scope>NUCLEOTIDE SEQUENCE</scope>
</reference>
<evidence type="ECO:0000256" key="3">
    <source>
        <dbReference type="ARBA" id="ARBA00022690"/>
    </source>
</evidence>
<evidence type="ECO:0000256" key="1">
    <source>
        <dbReference type="ARBA" id="ARBA00004613"/>
    </source>
</evidence>
<dbReference type="EMBL" id="GBYB01009174">
    <property type="protein sequence ID" value="JAG78941.1"/>
    <property type="molecule type" value="Transcribed_RNA"/>
</dbReference>
<dbReference type="Proteomes" id="UP000694866">
    <property type="component" value="Unplaced"/>
</dbReference>
<dbReference type="PROSITE" id="PS51446">
    <property type="entry name" value="PACIFASTIN"/>
    <property type="match status" value="2"/>
</dbReference>
<gene>
    <name evidence="10" type="primary">cvp4</name>
    <name evidence="12" type="synonym">LOC105264310</name>
    <name evidence="10" type="ORF">g.54828</name>
</gene>
<organism evidence="10">
    <name type="scientific">Fopius arisanus</name>
    <dbReference type="NCBI Taxonomy" id="64838"/>
    <lineage>
        <taxon>Eukaryota</taxon>
        <taxon>Metazoa</taxon>
        <taxon>Ecdysozoa</taxon>
        <taxon>Arthropoda</taxon>
        <taxon>Hexapoda</taxon>
        <taxon>Insecta</taxon>
        <taxon>Pterygota</taxon>
        <taxon>Neoptera</taxon>
        <taxon>Endopterygota</taxon>
        <taxon>Hymenoptera</taxon>
        <taxon>Apocrita</taxon>
        <taxon>Ichneumonoidea</taxon>
        <taxon>Braconidae</taxon>
        <taxon>Opiinae</taxon>
        <taxon>Fopius</taxon>
    </lineage>
</organism>
<comment type="caution">
    <text evidence="7">Lacks conserved residue(s) required for the propagation of feature annotation.</text>
</comment>
<comment type="subcellular location">
    <subcellularLocation>
        <location evidence="1">Secreted</location>
    </subcellularLocation>
</comment>
<sequence length="121" mass="13149">MMYKLIIFAVAITAIAAANHDPSTTKCEPKKIFSYYCNQCVCNADGEGAACTRQACPPGLFNEDGSMRVPPAPREKREISELPADGSCVVGRQYTSACNTCRCIRDNVPICTLKACPPELR</sequence>
<evidence type="ECO:0000313" key="11">
    <source>
        <dbReference type="Proteomes" id="UP000694866"/>
    </source>
</evidence>
<feature type="disulfide bond" evidence="7">
    <location>
        <begin position="88"/>
        <end position="103"/>
    </location>
</feature>
<dbReference type="SUPFAM" id="SSF57283">
    <property type="entry name" value="PMP inhibitors"/>
    <property type="match status" value="2"/>
</dbReference>
<feature type="site" description="Reactive bond" evidence="7">
    <location>
        <begin position="113"/>
        <end position="114"/>
    </location>
</feature>
<keyword evidence="3 7" id="KW-0646">Protease inhibitor</keyword>
<dbReference type="RefSeq" id="XP_011299418.1">
    <property type="nucleotide sequence ID" value="XM_011301116.1"/>
</dbReference>
<reference evidence="12" key="2">
    <citation type="submission" date="2025-04" db="UniProtKB">
        <authorList>
            <consortium name="RefSeq"/>
        </authorList>
    </citation>
    <scope>IDENTIFICATION</scope>
    <source>
        <strain evidence="12">USDA-PBARC FA_bdor</strain>
        <tissue evidence="12">Whole organism</tissue>
    </source>
</reference>
<accession>A0A9R1SYL3</accession>
<evidence type="ECO:0000313" key="12">
    <source>
        <dbReference type="RefSeq" id="XP_011299418.1"/>
    </source>
</evidence>
<accession>A0A0C9QZF4</accession>
<dbReference type="OrthoDB" id="7655988at2759"/>
<keyword evidence="5 7" id="KW-1015">Disulfide bond</keyword>
<evidence type="ECO:0000256" key="2">
    <source>
        <dbReference type="ARBA" id="ARBA00022525"/>
    </source>
</evidence>
<feature type="signal peptide" evidence="8">
    <location>
        <begin position="1"/>
        <end position="17"/>
    </location>
</feature>
<evidence type="ECO:0000256" key="7">
    <source>
        <dbReference type="PROSITE-ProRule" id="PRU00776"/>
    </source>
</evidence>
<feature type="chain" id="PRO_5044541550" evidence="8">
    <location>
        <begin position="18"/>
        <end position="121"/>
    </location>
</feature>
<dbReference type="AlphaFoldDB" id="A0A0C9QZF4"/>
<dbReference type="GeneID" id="105264310"/>
<feature type="disulfide bond" evidence="7">
    <location>
        <begin position="98"/>
        <end position="116"/>
    </location>
</feature>
<evidence type="ECO:0000259" key="9">
    <source>
        <dbReference type="PROSITE" id="PS51446"/>
    </source>
</evidence>
<feature type="disulfide bond" evidence="7">
    <location>
        <begin position="27"/>
        <end position="42"/>
    </location>
</feature>
<keyword evidence="4 7" id="KW-0722">Serine protease inhibitor</keyword>
<keyword evidence="8" id="KW-0732">Signal</keyword>
<feature type="domain" description="Pacifastin" evidence="9">
    <location>
        <begin position="85"/>
        <end position="119"/>
    </location>
</feature>
<evidence type="ECO:0000313" key="10">
    <source>
        <dbReference type="EMBL" id="JAG78941.1"/>
    </source>
</evidence>
<dbReference type="KEGG" id="fas:105264310"/>
<dbReference type="Pfam" id="PF05375">
    <property type="entry name" value="Pacifastin_I"/>
    <property type="match status" value="2"/>
</dbReference>
<dbReference type="InterPro" id="IPR008037">
    <property type="entry name" value="Pacifastin_dom"/>
</dbReference>
<dbReference type="GO" id="GO:0005576">
    <property type="term" value="C:extracellular region"/>
    <property type="evidence" value="ECO:0007669"/>
    <property type="project" value="UniProtKB-SubCell"/>
</dbReference>
<feature type="disulfide bond" evidence="7">
    <location>
        <begin position="101"/>
        <end position="111"/>
    </location>
</feature>
<evidence type="ECO:0000256" key="8">
    <source>
        <dbReference type="SAM" id="SignalP"/>
    </source>
</evidence>
<keyword evidence="11" id="KW-1185">Reference proteome</keyword>
<evidence type="ECO:0000256" key="5">
    <source>
        <dbReference type="ARBA" id="ARBA00023157"/>
    </source>
</evidence>
<comment type="similarity">
    <text evidence="6 7">Belongs to the protease inhibitor I19 family.</text>
</comment>
<name>A0A0C9QZF4_9HYME</name>
<evidence type="ECO:0000256" key="4">
    <source>
        <dbReference type="ARBA" id="ARBA00022900"/>
    </source>
</evidence>
<evidence type="ECO:0000256" key="6">
    <source>
        <dbReference type="ARBA" id="ARBA00029459"/>
    </source>
</evidence>
<dbReference type="InterPro" id="IPR036201">
    <property type="entry name" value="Pacifastin_dom_sf"/>
</dbReference>
<proteinExistence type="inferred from homology"/>
<feature type="domain" description="Pacifastin" evidence="9">
    <location>
        <begin position="24"/>
        <end position="59"/>
    </location>
</feature>
<protein>
    <submittedName>
        <fullName evidence="10">Cvp4 protein</fullName>
    </submittedName>
    <submittedName>
        <fullName evidence="12">Pacifastin-like protease inhibitor cvp4</fullName>
    </submittedName>
</protein>